<dbReference type="CDD" id="cd12148">
    <property type="entry name" value="fungal_TF_MHR"/>
    <property type="match status" value="1"/>
</dbReference>
<proteinExistence type="predicted"/>
<dbReference type="InterPro" id="IPR050987">
    <property type="entry name" value="AtrR-like"/>
</dbReference>
<protein>
    <recommendedName>
        <fullName evidence="6">Xylanolytic transcriptional activator regulatory domain-containing protein</fullName>
    </recommendedName>
</protein>
<keyword evidence="3" id="KW-0238">DNA-binding</keyword>
<evidence type="ECO:0000256" key="4">
    <source>
        <dbReference type="ARBA" id="ARBA00023163"/>
    </source>
</evidence>
<dbReference type="GO" id="GO:0008270">
    <property type="term" value="F:zinc ion binding"/>
    <property type="evidence" value="ECO:0007669"/>
    <property type="project" value="InterPro"/>
</dbReference>
<accession>A0A428SP07</accession>
<evidence type="ECO:0000313" key="7">
    <source>
        <dbReference type="EMBL" id="RSL91505.1"/>
    </source>
</evidence>
<keyword evidence="2" id="KW-0805">Transcription regulation</keyword>
<sequence>MGQFLKHSELGDFMFLTPSDEILRQVLFEPETVSAKAWVVFVNYMLLALTTGSEEHVGAATAFRKNMRLALDDAKIFLEPSEVNIQTLILLALHGEDFALPNMSWMLTGQACQQAQVLKLHSAINSDASSPDQQRRLCLFWALFMADKSCSLAFGRPVFLPTERFQDVPLPQFEYLQRFHAQQSQDQPAKSAFGAYLFLQTIEFSKLMGFIIKSKGVSSERNTLYSLLDSWYQQTYEARDCETESHNAAQCREMSLGILSVQFRYLTACIILAGSSSENDDLRVAQARQAISLLPHMVSNWNQVYNPAVWELLYFPFTPFFVLFGKIMRDPQASTASTDLELLATTKTYFSRMRTQLCVLASVSSKLEHTAGVFLRFAEDHVTQHKSGSLAHQRPEEDMMTDLPLTIPDFVQQGCSFPGTGDNQQQGALGDVDMATFLHWLPDNIPVEAAADVGLEEEFVGEAPGQDSRGIKRSFDNTFDWFSWDTYYASGTIL</sequence>
<dbReference type="AlphaFoldDB" id="A0A428SP07"/>
<evidence type="ECO:0000259" key="6">
    <source>
        <dbReference type="SMART" id="SM00906"/>
    </source>
</evidence>
<dbReference type="GO" id="GO:0003700">
    <property type="term" value="F:DNA-binding transcription factor activity"/>
    <property type="evidence" value="ECO:0007669"/>
    <property type="project" value="InterPro"/>
</dbReference>
<dbReference type="InterPro" id="IPR007219">
    <property type="entry name" value="XnlR_reg_dom"/>
</dbReference>
<evidence type="ECO:0000313" key="8">
    <source>
        <dbReference type="Proteomes" id="UP000288429"/>
    </source>
</evidence>
<keyword evidence="8" id="KW-1185">Reference proteome</keyword>
<organism evidence="7 8">
    <name type="scientific">Fusarium ambrosium</name>
    <dbReference type="NCBI Taxonomy" id="131363"/>
    <lineage>
        <taxon>Eukaryota</taxon>
        <taxon>Fungi</taxon>
        <taxon>Dikarya</taxon>
        <taxon>Ascomycota</taxon>
        <taxon>Pezizomycotina</taxon>
        <taxon>Sordariomycetes</taxon>
        <taxon>Hypocreomycetidae</taxon>
        <taxon>Hypocreales</taxon>
        <taxon>Nectriaceae</taxon>
        <taxon>Fusarium</taxon>
        <taxon>Fusarium solani species complex</taxon>
    </lineage>
</organism>
<evidence type="ECO:0000256" key="5">
    <source>
        <dbReference type="ARBA" id="ARBA00023242"/>
    </source>
</evidence>
<reference evidence="7 8" key="1">
    <citation type="submission" date="2017-06" db="EMBL/GenBank/DDBJ databases">
        <title>Cmopartive genomic analysis of Ambrosia Fusariam Clade fungi.</title>
        <authorList>
            <person name="Stajich J.E."/>
            <person name="Carrillo J."/>
            <person name="Kijimoto T."/>
            <person name="Eskalen A."/>
            <person name="O'Donnell K."/>
            <person name="Kasson M."/>
        </authorList>
    </citation>
    <scope>NUCLEOTIDE SEQUENCE [LARGE SCALE GENOMIC DNA]</scope>
    <source>
        <strain evidence="7 8">NRRL 20438</strain>
    </source>
</reference>
<feature type="domain" description="Xylanolytic transcriptional activator regulatory" evidence="6">
    <location>
        <begin position="104"/>
        <end position="177"/>
    </location>
</feature>
<evidence type="ECO:0000256" key="3">
    <source>
        <dbReference type="ARBA" id="ARBA00023125"/>
    </source>
</evidence>
<comment type="subcellular location">
    <subcellularLocation>
        <location evidence="1">Nucleus</location>
    </subcellularLocation>
</comment>
<dbReference type="EMBL" id="NIZV01000406">
    <property type="protein sequence ID" value="RSL91505.1"/>
    <property type="molecule type" value="Genomic_DNA"/>
</dbReference>
<dbReference type="PANTHER" id="PTHR46910:SF37">
    <property type="entry name" value="ZN(II)2CYS6 TRANSCRIPTION FACTOR (EUROFUNG)"/>
    <property type="match status" value="1"/>
</dbReference>
<name>A0A428SP07_9HYPO</name>
<dbReference type="Pfam" id="PF04082">
    <property type="entry name" value="Fungal_trans"/>
    <property type="match status" value="1"/>
</dbReference>
<comment type="caution">
    <text evidence="7">The sequence shown here is derived from an EMBL/GenBank/DDBJ whole genome shotgun (WGS) entry which is preliminary data.</text>
</comment>
<keyword evidence="5" id="KW-0539">Nucleus</keyword>
<dbReference type="PANTHER" id="PTHR46910">
    <property type="entry name" value="TRANSCRIPTION FACTOR PDR1"/>
    <property type="match status" value="1"/>
</dbReference>
<dbReference type="GO" id="GO:0003677">
    <property type="term" value="F:DNA binding"/>
    <property type="evidence" value="ECO:0007669"/>
    <property type="project" value="UniProtKB-KW"/>
</dbReference>
<keyword evidence="4" id="KW-0804">Transcription</keyword>
<dbReference type="Proteomes" id="UP000288429">
    <property type="component" value="Unassembled WGS sequence"/>
</dbReference>
<dbReference type="SMART" id="SM00906">
    <property type="entry name" value="Fungal_trans"/>
    <property type="match status" value="1"/>
</dbReference>
<evidence type="ECO:0000256" key="1">
    <source>
        <dbReference type="ARBA" id="ARBA00004123"/>
    </source>
</evidence>
<evidence type="ECO:0000256" key="2">
    <source>
        <dbReference type="ARBA" id="ARBA00023015"/>
    </source>
</evidence>
<gene>
    <name evidence="7" type="ORF">CDV31_015443</name>
</gene>
<dbReference type="GO" id="GO:0005634">
    <property type="term" value="C:nucleus"/>
    <property type="evidence" value="ECO:0007669"/>
    <property type="project" value="UniProtKB-SubCell"/>
</dbReference>
<dbReference type="GO" id="GO:0006351">
    <property type="term" value="P:DNA-templated transcription"/>
    <property type="evidence" value="ECO:0007669"/>
    <property type="project" value="InterPro"/>
</dbReference>